<reference evidence="3" key="2">
    <citation type="submission" date="2025-09" db="UniProtKB">
        <authorList>
            <consortium name="Ensembl"/>
        </authorList>
    </citation>
    <scope>IDENTIFICATION</scope>
</reference>
<dbReference type="PROSITE" id="PS51216">
    <property type="entry name" value="NEBULIN"/>
    <property type="match status" value="39"/>
</dbReference>
<dbReference type="GO" id="GO:0030018">
    <property type="term" value="C:Z disc"/>
    <property type="evidence" value="ECO:0007669"/>
    <property type="project" value="InterPro"/>
</dbReference>
<proteinExistence type="predicted"/>
<dbReference type="PANTHER" id="PTHR11039:SF65">
    <property type="entry name" value="NEBULIN"/>
    <property type="match status" value="1"/>
</dbReference>
<evidence type="ECO:0000313" key="3">
    <source>
        <dbReference type="Ensembl" id="ENSRROP00000023337.1"/>
    </source>
</evidence>
<dbReference type="InterPro" id="IPR013998">
    <property type="entry name" value="Nebulin-like"/>
</dbReference>
<keyword evidence="2" id="KW-0009">Actin-binding</keyword>
<keyword evidence="4" id="KW-1185">Reference proteome</keyword>
<name>A0A2K6Q3I0_RHIRO</name>
<dbReference type="SMART" id="SM00227">
    <property type="entry name" value="NEBU"/>
    <property type="match status" value="54"/>
</dbReference>
<dbReference type="OMA" id="NTCKKAR"/>
<evidence type="ECO:0000256" key="2">
    <source>
        <dbReference type="ARBA" id="ARBA00023203"/>
    </source>
</evidence>
<dbReference type="GO" id="GO:0051015">
    <property type="term" value="F:actin filament binding"/>
    <property type="evidence" value="ECO:0007669"/>
    <property type="project" value="InterPro"/>
</dbReference>
<dbReference type="Pfam" id="PF00880">
    <property type="entry name" value="Nebulin"/>
    <property type="match status" value="33"/>
</dbReference>
<evidence type="ECO:0000313" key="4">
    <source>
        <dbReference type="Proteomes" id="UP000233200"/>
    </source>
</evidence>
<dbReference type="GeneTree" id="ENSGT00940000154533"/>
<dbReference type="PRINTS" id="PR00510">
    <property type="entry name" value="NEBULIN"/>
</dbReference>
<dbReference type="Ensembl" id="ENSRROT00000047539.1">
    <property type="protein sequence ID" value="ENSRROP00000023337.1"/>
    <property type="gene ID" value="ENSRROG00000035506.1"/>
</dbReference>
<keyword evidence="1" id="KW-0677">Repeat</keyword>
<dbReference type="InterPro" id="IPR000900">
    <property type="entry name" value="Nebulin_repeat"/>
</dbReference>
<protein>
    <recommendedName>
        <fullName evidence="5">Nebulin</fullName>
    </recommendedName>
</protein>
<evidence type="ECO:0000256" key="1">
    <source>
        <dbReference type="ARBA" id="ARBA00022737"/>
    </source>
</evidence>
<sequence>DYENKIKGKWSETPCFEVANAKMNADNLSTRKYQEDFENMKDQIYFMQTETPEYKMNKKAGVAASKVKYKEDYEKNKGKADYNVLPASENPLLRQLKAAGDALSDKLYKENYEKTKAKSINYCETPKFKLDTVLQNFSSDKKYKDSYLKNILGHYVGSFEDPYHSHCMRVTAQNSDKNYKAEYEEDRGKGFFPQTITQEYEAIKKLDQCKDHTYKVHPDKTKFTQVTDSPVLLQAQVNSKQLSDLNYKAKHESEKFKCHIPPDTPALIQHKVNAYNLSDNLYKQDWEKSKAKKFDIKVDAIPLLAAKANTKNTSDVMYKKDYEKNKGKMIGALSINDDPKMLHSLKVAKNQSDRLYKENYEKTKAKSMNYCETPKYQLDTQLKNFSEAKYKDLYVKNILGHYVGSFEDPYHTHCMKVAAQNSDKSYKAEYEEDKGKCYFPQTITQEYEAIKKLDQCKDHTYKVHPDKTKFTAVTDTPVLLQAQLNTKQLSDLNYKAKHEGEKFKCHVPADAPQFIQHRVNAYNLSDNLYKQDWEKSKAKKFDIKVDAIPLLAAKANTKNTSDVMYKKDYEKSKGKMIGALSINDDPKILHSLKTAKNQSDREYRKDYEKSKTIYTAPLDMLQVTQAKKSQAIASDVDYKHILHSYSYPPDSINVDLAKKAYALQSDVSNQGFCSPSFKKTETEMASKLSEVFKKYRQHPDTLKFTSIEDAPITVQSKINQAQRSDIAYKAKGEEIIHKYNLPADLPQFIQAKVNAYNISENIYKADLKDLSKKGYDLRTDAIPIRAAKAARQAASDVQYKKDYEKAKGKMVGFQSLQDDPKLVHYMNVAKIQSDREYKKDYEKTKTKYNTPRDMFNVVAAKKAQDVISNVNYKHSLHHYTYLPDAMDLELSKNMMQIQSDNIYKEDYNNWMKGIGWIPIGSLDVEKVKKAGDALNEKKYRQHPDTLKFTSIVDSPVMVQAKQNTKQVSDILYKAKGEDVKHKYTMSPDLPQFLQAKCNAYNISDVCYKRDWHDLIAKGNNVLGDAIPITAAKASRNIASDYKYKEAYEKAKGKHVGFRSLQDDPKLVHYMNVAKMQSDREYKKNYENTKTSYHTPGDMVSITAAKMAQDVATNVNYKQPLHHYTYLPDALSLEHTRNVNQIQSDNVYKDEYNSFLKGVGWIPIGSLEVEKVKKAGDALNEKKYRQHPDTIKFTSLPDSMGMVLAQHNTKQLSDLNYKVEGEKLKHKYTIDPELPQFIQAKVNALNMSDAHYKADWKKTIAKGYDLRPDAIPIVAAKSSRNIASDCKYKEAYEKAKGKQVGFRSLQDDPKLVHYMNVAKIQSDREYKKGYEASKTKYHTPLDMVSVTAAKKSQEVATNANYRQPYHHYTLLPDALNVEHSRNAMQIQSDNLYKSDFTNWMKGIGWVPIESLEVEKAKKAGEILSEKKYRQHPEKLKFTYAMDTMEQALNKSNKLNMDKKLYTEKWNKDKTTIHVMPDTPDILLSKINQITMSDKLYKAGWEEEKKKGYDLRPDAIAIKAARASRDIASDYKYKQAYEQAKGKHIGFRSLEDDPKLVHFMQVAKMQSDREYKKGYEKSKTSFHTPVDMLSVVAAKKSQEVATNANYRNVIHTYNMLPDAMSFELAKTRMQIQSDNQYKADYADFMKGIGWLPLGSLEAEKNKKAMEIISEKKYRQHPDTLKYSTLMDSMNMVLAQNNAKIMNEHLYKQAWEADKTKVHIMPDIPQIILAKANAINMSDKLYKLSLEESKKKGYDLRTDAIPIKAAKASRDIASDYKYKHDYEKAKGKMVGFRSLEDDPKLVHSMQVAKMQSDREYKKNYENTKTSYHTPADMLSVTAAKDAQANITNTNYKHLIHKYILLPDAMNIELTRNMNRIQSDNEYKQDYNEWYKGLGWSPAGSLEVEKAKKATEYASDQKYRQHPSNFQFKKLTDSMDMVLAKQNAHTMNKYLYTADWNKDKTNVHVMPDTPDILQAKQNQTLYSQKLYKLGWEEALKKGYDLPVDAISVQLAKASRDIASDVSTSLSSRRIYFYLNQVT</sequence>
<dbReference type="InterPro" id="IPR055297">
    <property type="entry name" value="NEBU/NEBL"/>
</dbReference>
<evidence type="ECO:0008006" key="5">
    <source>
        <dbReference type="Google" id="ProtNLM"/>
    </source>
</evidence>
<reference evidence="3" key="1">
    <citation type="submission" date="2025-08" db="UniProtKB">
        <authorList>
            <consortium name="Ensembl"/>
        </authorList>
    </citation>
    <scope>IDENTIFICATION</scope>
</reference>
<accession>A0A2K6Q3I0</accession>
<dbReference type="STRING" id="61622.ENSRROP00000023337"/>
<dbReference type="PANTHER" id="PTHR11039">
    <property type="entry name" value="NEBULIN"/>
    <property type="match status" value="1"/>
</dbReference>
<dbReference type="GO" id="GO:0071691">
    <property type="term" value="P:cardiac muscle thin filament assembly"/>
    <property type="evidence" value="ECO:0007669"/>
    <property type="project" value="TreeGrafter"/>
</dbReference>
<organism evidence="3 4">
    <name type="scientific">Rhinopithecus roxellana</name>
    <name type="common">Golden snub-nosed monkey</name>
    <name type="synonym">Pygathrix roxellana</name>
    <dbReference type="NCBI Taxonomy" id="61622"/>
    <lineage>
        <taxon>Eukaryota</taxon>
        <taxon>Metazoa</taxon>
        <taxon>Chordata</taxon>
        <taxon>Craniata</taxon>
        <taxon>Vertebrata</taxon>
        <taxon>Euteleostomi</taxon>
        <taxon>Mammalia</taxon>
        <taxon>Eutheria</taxon>
        <taxon>Euarchontoglires</taxon>
        <taxon>Primates</taxon>
        <taxon>Haplorrhini</taxon>
        <taxon>Catarrhini</taxon>
        <taxon>Cercopithecidae</taxon>
        <taxon>Colobinae</taxon>
        <taxon>Rhinopithecus</taxon>
    </lineage>
</organism>
<dbReference type="Proteomes" id="UP000233200">
    <property type="component" value="Unplaced"/>
</dbReference>